<dbReference type="EMBL" id="CALNXI010005554">
    <property type="protein sequence ID" value="CAH3198075.1"/>
    <property type="molecule type" value="Genomic_DNA"/>
</dbReference>
<proteinExistence type="predicted"/>
<sequence>MKCNHDKFAKYREIAVGDHALARDHLSGQKWQAGTVIQQTSSASFQVQLKDGRNWRRHVEDVLQNIPSSAVTQSSSVEVTSDQSTEGVISPRTESSTPPPEESESVESPSTPTPPTSAPRWSKRAIKPPQRLIEEMD</sequence>
<protein>
    <submittedName>
        <fullName evidence="2">Uncharacterized protein</fullName>
    </submittedName>
</protein>
<comment type="caution">
    <text evidence="2">The sequence shown here is derived from an EMBL/GenBank/DDBJ whole genome shotgun (WGS) entry which is preliminary data.</text>
</comment>
<feature type="compositionally biased region" description="Polar residues" evidence="1">
    <location>
        <begin position="66"/>
        <end position="87"/>
    </location>
</feature>
<evidence type="ECO:0000256" key="1">
    <source>
        <dbReference type="SAM" id="MobiDB-lite"/>
    </source>
</evidence>
<keyword evidence="3" id="KW-1185">Reference proteome</keyword>
<name>A0ABN8T2I8_9CNID</name>
<reference evidence="2 3" key="1">
    <citation type="submission" date="2022-05" db="EMBL/GenBank/DDBJ databases">
        <authorList>
            <consortium name="Genoscope - CEA"/>
            <person name="William W."/>
        </authorList>
    </citation>
    <scope>NUCLEOTIDE SEQUENCE [LARGE SCALE GENOMIC DNA]</scope>
</reference>
<evidence type="ECO:0000313" key="2">
    <source>
        <dbReference type="EMBL" id="CAH3198075.1"/>
    </source>
</evidence>
<dbReference type="Proteomes" id="UP001159427">
    <property type="component" value="Unassembled WGS sequence"/>
</dbReference>
<evidence type="ECO:0000313" key="3">
    <source>
        <dbReference type="Proteomes" id="UP001159427"/>
    </source>
</evidence>
<gene>
    <name evidence="2" type="ORF">PEVE_00035653</name>
</gene>
<accession>A0ABN8T2I8</accession>
<organism evidence="2 3">
    <name type="scientific">Porites evermanni</name>
    <dbReference type="NCBI Taxonomy" id="104178"/>
    <lineage>
        <taxon>Eukaryota</taxon>
        <taxon>Metazoa</taxon>
        <taxon>Cnidaria</taxon>
        <taxon>Anthozoa</taxon>
        <taxon>Hexacorallia</taxon>
        <taxon>Scleractinia</taxon>
        <taxon>Fungiina</taxon>
        <taxon>Poritidae</taxon>
        <taxon>Porites</taxon>
    </lineage>
</organism>
<feature type="region of interest" description="Disordered" evidence="1">
    <location>
        <begin position="66"/>
        <end position="137"/>
    </location>
</feature>